<feature type="transmembrane region" description="Helical" evidence="8">
    <location>
        <begin position="117"/>
        <end position="141"/>
    </location>
</feature>
<keyword evidence="5 8" id="KW-1133">Transmembrane helix</keyword>
<evidence type="ECO:0000259" key="9">
    <source>
        <dbReference type="Pfam" id="PF01545"/>
    </source>
</evidence>
<dbReference type="Pfam" id="PF01545">
    <property type="entry name" value="Cation_efflux"/>
    <property type="match status" value="1"/>
</dbReference>
<evidence type="ECO:0000256" key="5">
    <source>
        <dbReference type="ARBA" id="ARBA00022989"/>
    </source>
</evidence>
<keyword evidence="7 8" id="KW-0472">Membrane</keyword>
<organism evidence="11 12">
    <name type="scientific">Aerosakkonema funiforme FACHB-1375</name>
    <dbReference type="NCBI Taxonomy" id="2949571"/>
    <lineage>
        <taxon>Bacteria</taxon>
        <taxon>Bacillati</taxon>
        <taxon>Cyanobacteriota</taxon>
        <taxon>Cyanophyceae</taxon>
        <taxon>Oscillatoriophycideae</taxon>
        <taxon>Aerosakkonematales</taxon>
        <taxon>Aerosakkonemataceae</taxon>
        <taxon>Aerosakkonema</taxon>
    </lineage>
</organism>
<feature type="domain" description="Cation efflux protein cytoplasmic" evidence="10">
    <location>
        <begin position="221"/>
        <end position="287"/>
    </location>
</feature>
<reference evidence="11" key="2">
    <citation type="submission" date="2020-08" db="EMBL/GenBank/DDBJ databases">
        <authorList>
            <person name="Chen M."/>
            <person name="Teng W."/>
            <person name="Zhao L."/>
            <person name="Hu C."/>
            <person name="Zhou Y."/>
            <person name="Han B."/>
            <person name="Song L."/>
            <person name="Shu W."/>
        </authorList>
    </citation>
    <scope>NUCLEOTIDE SEQUENCE</scope>
    <source>
        <strain evidence="11">FACHB-1375</strain>
    </source>
</reference>
<evidence type="ECO:0000256" key="4">
    <source>
        <dbReference type="ARBA" id="ARBA00022692"/>
    </source>
</evidence>
<dbReference type="PANTHER" id="PTHR11562:SF17">
    <property type="entry name" value="RE54080P-RELATED"/>
    <property type="match status" value="1"/>
</dbReference>
<dbReference type="InterPro" id="IPR027470">
    <property type="entry name" value="Cation_efflux_CTD"/>
</dbReference>
<dbReference type="InterPro" id="IPR058533">
    <property type="entry name" value="Cation_efflux_TM"/>
</dbReference>
<evidence type="ECO:0000256" key="8">
    <source>
        <dbReference type="SAM" id="Phobius"/>
    </source>
</evidence>
<dbReference type="AlphaFoldDB" id="A0A926VG32"/>
<comment type="caution">
    <text evidence="11">The sequence shown here is derived from an EMBL/GenBank/DDBJ whole genome shotgun (WGS) entry which is preliminary data.</text>
</comment>
<evidence type="ECO:0000256" key="6">
    <source>
        <dbReference type="ARBA" id="ARBA00023065"/>
    </source>
</evidence>
<gene>
    <name evidence="11" type="ORF">H6G03_12905</name>
</gene>
<dbReference type="InterPro" id="IPR027469">
    <property type="entry name" value="Cation_efflux_TMD_sf"/>
</dbReference>
<dbReference type="SUPFAM" id="SSF161111">
    <property type="entry name" value="Cation efflux protein transmembrane domain-like"/>
    <property type="match status" value="1"/>
</dbReference>
<keyword evidence="3" id="KW-0813">Transport</keyword>
<keyword evidence="12" id="KW-1185">Reference proteome</keyword>
<feature type="transmembrane region" description="Helical" evidence="8">
    <location>
        <begin position="85"/>
        <end position="105"/>
    </location>
</feature>
<evidence type="ECO:0000259" key="10">
    <source>
        <dbReference type="Pfam" id="PF16916"/>
    </source>
</evidence>
<evidence type="ECO:0000313" key="11">
    <source>
        <dbReference type="EMBL" id="MBD2181994.1"/>
    </source>
</evidence>
<feature type="transmembrane region" description="Helical" evidence="8">
    <location>
        <begin position="181"/>
        <end position="202"/>
    </location>
</feature>
<evidence type="ECO:0000256" key="2">
    <source>
        <dbReference type="ARBA" id="ARBA00008873"/>
    </source>
</evidence>
<evidence type="ECO:0000256" key="7">
    <source>
        <dbReference type="ARBA" id="ARBA00023136"/>
    </source>
</evidence>
<dbReference type="InterPro" id="IPR036837">
    <property type="entry name" value="Cation_efflux_CTD_sf"/>
</dbReference>
<dbReference type="InterPro" id="IPR050681">
    <property type="entry name" value="CDF/SLC30A"/>
</dbReference>
<comment type="subcellular location">
    <subcellularLocation>
        <location evidence="1">Membrane</location>
        <topology evidence="1">Multi-pass membrane protein</topology>
    </subcellularLocation>
</comment>
<keyword evidence="4 8" id="KW-0812">Transmembrane</keyword>
<name>A0A926VG32_9CYAN</name>
<dbReference type="PANTHER" id="PTHR11562">
    <property type="entry name" value="CATION EFFLUX PROTEIN/ ZINC TRANSPORTER"/>
    <property type="match status" value="1"/>
</dbReference>
<evidence type="ECO:0000313" key="12">
    <source>
        <dbReference type="Proteomes" id="UP000641646"/>
    </source>
</evidence>
<dbReference type="EMBL" id="JACJPW010000029">
    <property type="protein sequence ID" value="MBD2181994.1"/>
    <property type="molecule type" value="Genomic_DNA"/>
</dbReference>
<dbReference type="InterPro" id="IPR002524">
    <property type="entry name" value="Cation_efflux"/>
</dbReference>
<feature type="transmembrane region" description="Helical" evidence="8">
    <location>
        <begin position="153"/>
        <end position="175"/>
    </location>
</feature>
<comment type="similarity">
    <text evidence="2">Belongs to the cation diffusion facilitator (CDF) transporter (TC 2.A.4) family. SLC30A subfamily.</text>
</comment>
<dbReference type="GO" id="GO:0005886">
    <property type="term" value="C:plasma membrane"/>
    <property type="evidence" value="ECO:0007669"/>
    <property type="project" value="TreeGrafter"/>
</dbReference>
<dbReference type="SUPFAM" id="SSF160240">
    <property type="entry name" value="Cation efflux protein cytoplasmic domain-like"/>
    <property type="match status" value="1"/>
</dbReference>
<dbReference type="Pfam" id="PF16916">
    <property type="entry name" value="ZT_dimer"/>
    <property type="match status" value="1"/>
</dbReference>
<dbReference type="Proteomes" id="UP000641646">
    <property type="component" value="Unassembled WGS sequence"/>
</dbReference>
<dbReference type="NCBIfam" id="TIGR01297">
    <property type="entry name" value="CDF"/>
    <property type="match status" value="1"/>
</dbReference>
<proteinExistence type="inferred from homology"/>
<dbReference type="GO" id="GO:0005385">
    <property type="term" value="F:zinc ion transmembrane transporter activity"/>
    <property type="evidence" value="ECO:0007669"/>
    <property type="project" value="TreeGrafter"/>
</dbReference>
<sequence>MSNHHSHHSHEPANYNRAFAIGIALNAGFVICEAVFGIFSHSLALLADAGHNLSDVLGLLLAWGAAILTRRPTTPRYTYGWRRSSILAALLNAIFLLIATGAIAWEAIQRLIQPTPVTGGVVIGVAAVGIAINTATALLFASGRKGDLNIRAAFWHMAGDALVSVGVVLAGIAILSTGWLWFDPVVSLIIVIVIVVGTWELFKDSLNLALDAVPEGIEPLAVQTYLSELADVTQVHDLHIWGMSTTEIALTAHLVMPEGHPGDDFLARIAQELHDRFAIEHVTLQIETGSGASLCPQIDCSN</sequence>
<evidence type="ECO:0000256" key="1">
    <source>
        <dbReference type="ARBA" id="ARBA00004141"/>
    </source>
</evidence>
<accession>A0A926VG32</accession>
<protein>
    <submittedName>
        <fullName evidence="11">Cation transporter</fullName>
    </submittedName>
</protein>
<feature type="transmembrane region" description="Helical" evidence="8">
    <location>
        <begin position="21"/>
        <end position="44"/>
    </location>
</feature>
<evidence type="ECO:0000256" key="3">
    <source>
        <dbReference type="ARBA" id="ARBA00022448"/>
    </source>
</evidence>
<feature type="domain" description="Cation efflux protein transmembrane" evidence="9">
    <location>
        <begin position="21"/>
        <end position="206"/>
    </location>
</feature>
<feature type="transmembrane region" description="Helical" evidence="8">
    <location>
        <begin position="56"/>
        <end position="73"/>
    </location>
</feature>
<dbReference type="Gene3D" id="1.20.1510.10">
    <property type="entry name" value="Cation efflux protein transmembrane domain"/>
    <property type="match status" value="1"/>
</dbReference>
<keyword evidence="6" id="KW-0406">Ion transport</keyword>
<reference evidence="11" key="1">
    <citation type="journal article" date="2015" name="ISME J.">
        <title>Draft Genome Sequence of Streptomyces incarnatus NRRL8089, which Produces the Nucleoside Antibiotic Sinefungin.</title>
        <authorList>
            <person name="Oshima K."/>
            <person name="Hattori M."/>
            <person name="Shimizu H."/>
            <person name="Fukuda K."/>
            <person name="Nemoto M."/>
            <person name="Inagaki K."/>
            <person name="Tamura T."/>
        </authorList>
    </citation>
    <scope>NUCLEOTIDE SEQUENCE</scope>
    <source>
        <strain evidence="11">FACHB-1375</strain>
    </source>
</reference>